<feature type="compositionally biased region" description="Basic and acidic residues" evidence="1">
    <location>
        <begin position="60"/>
        <end position="77"/>
    </location>
</feature>
<accession>A0A167MGM4</accession>
<name>A0A167MGM4_9HYPO</name>
<evidence type="ECO:0000313" key="3">
    <source>
        <dbReference type="EMBL" id="OAA54328.1"/>
    </source>
</evidence>
<feature type="domain" description="DUF7924" evidence="2">
    <location>
        <begin position="227"/>
        <end position="350"/>
    </location>
</feature>
<dbReference type="Pfam" id="PF25545">
    <property type="entry name" value="DUF7924"/>
    <property type="match status" value="1"/>
</dbReference>
<dbReference type="Proteomes" id="UP000076874">
    <property type="component" value="Unassembled WGS sequence"/>
</dbReference>
<keyword evidence="4" id="KW-1185">Reference proteome</keyword>
<gene>
    <name evidence="3" type="ORF">SPI_08947</name>
</gene>
<dbReference type="STRING" id="1081102.A0A167MGM4"/>
<evidence type="ECO:0000256" key="1">
    <source>
        <dbReference type="SAM" id="MobiDB-lite"/>
    </source>
</evidence>
<dbReference type="PANTHER" id="PTHR42470:SF2">
    <property type="match status" value="1"/>
</dbReference>
<proteinExistence type="predicted"/>
<feature type="region of interest" description="Disordered" evidence="1">
    <location>
        <begin position="1"/>
        <end position="129"/>
    </location>
</feature>
<dbReference type="OrthoDB" id="4870743at2759"/>
<organism evidence="3 4">
    <name type="scientific">Niveomyces insectorum RCEF 264</name>
    <dbReference type="NCBI Taxonomy" id="1081102"/>
    <lineage>
        <taxon>Eukaryota</taxon>
        <taxon>Fungi</taxon>
        <taxon>Dikarya</taxon>
        <taxon>Ascomycota</taxon>
        <taxon>Pezizomycotina</taxon>
        <taxon>Sordariomycetes</taxon>
        <taxon>Hypocreomycetidae</taxon>
        <taxon>Hypocreales</taxon>
        <taxon>Cordycipitaceae</taxon>
        <taxon>Niveomyces</taxon>
    </lineage>
</organism>
<dbReference type="InterPro" id="IPR057684">
    <property type="entry name" value="DUF7924"/>
</dbReference>
<evidence type="ECO:0000259" key="2">
    <source>
        <dbReference type="Pfam" id="PF25545"/>
    </source>
</evidence>
<dbReference type="EMBL" id="AZHD01000024">
    <property type="protein sequence ID" value="OAA54328.1"/>
    <property type="molecule type" value="Genomic_DNA"/>
</dbReference>
<sequence>MPQSSKRPAALKGHTPVEATGQAQTVVKQTAVEKTTVKQRAAKTPTIKQPVVKKSAVKKSAVEKSAVEKSAVKESAVKKPVVNKTPISPKRRRPKQLLEKLEPPQDSPRRKRPRTALGENTPAEAAAASGVAIKRKIDPIAFWVKEGRWPAGLWQPPRCHLPVIKSREKTSANPTDTRYALLLETKGTFMRASPLGIKTESSVLCQTLLDKRQTAPQGSLILSDEEFGALCERLQGANEARVIRDVTPLLVPSAEIMAFAGASHLACLVETVNEGWNNAIPLTEPRPQPDYSVGFAREAFTEDQLNKLAPFVGEFIAGDLSFFMATMQVYFPFFTCEVTCGAGGLDIADR</sequence>
<protein>
    <recommendedName>
        <fullName evidence="2">DUF7924 domain-containing protein</fullName>
    </recommendedName>
</protein>
<dbReference type="AlphaFoldDB" id="A0A167MGM4"/>
<dbReference type="PANTHER" id="PTHR42470">
    <property type="entry name" value="VAST DOMAIN-CONTAINING PROTEIN"/>
    <property type="match status" value="1"/>
</dbReference>
<reference evidence="3 4" key="1">
    <citation type="journal article" date="2016" name="Genome Biol. Evol.">
        <title>Divergent and convergent evolution of fungal pathogenicity.</title>
        <authorList>
            <person name="Shang Y."/>
            <person name="Xiao G."/>
            <person name="Zheng P."/>
            <person name="Cen K."/>
            <person name="Zhan S."/>
            <person name="Wang C."/>
        </authorList>
    </citation>
    <scope>NUCLEOTIDE SEQUENCE [LARGE SCALE GENOMIC DNA]</scope>
    <source>
        <strain evidence="3 4">RCEF 264</strain>
    </source>
</reference>
<evidence type="ECO:0000313" key="4">
    <source>
        <dbReference type="Proteomes" id="UP000076874"/>
    </source>
</evidence>
<comment type="caution">
    <text evidence="3">The sequence shown here is derived from an EMBL/GenBank/DDBJ whole genome shotgun (WGS) entry which is preliminary data.</text>
</comment>